<dbReference type="SMART" id="SM00444">
    <property type="entry name" value="GYF"/>
    <property type="match status" value="1"/>
</dbReference>
<reference evidence="3 4" key="1">
    <citation type="journal article" date="2017" name="Curr. Biol.">
        <title>Genome architecture and evolution of a unichromosomal asexual nematode.</title>
        <authorList>
            <person name="Fradin H."/>
            <person name="Zegar C."/>
            <person name="Gutwein M."/>
            <person name="Lucas J."/>
            <person name="Kovtun M."/>
            <person name="Corcoran D."/>
            <person name="Baugh L.R."/>
            <person name="Kiontke K."/>
            <person name="Gunsalus K."/>
            <person name="Fitch D.H."/>
            <person name="Piano F."/>
        </authorList>
    </citation>
    <scope>NUCLEOTIDE SEQUENCE [LARGE SCALE GENOMIC DNA]</scope>
    <source>
        <strain evidence="3">PF1309</strain>
    </source>
</reference>
<feature type="compositionally biased region" description="Polar residues" evidence="1">
    <location>
        <begin position="140"/>
        <end position="165"/>
    </location>
</feature>
<dbReference type="InterPro" id="IPR003169">
    <property type="entry name" value="GYF"/>
</dbReference>
<dbReference type="Proteomes" id="UP000218231">
    <property type="component" value="Unassembled WGS sequence"/>
</dbReference>
<keyword evidence="4" id="KW-1185">Reference proteome</keyword>
<dbReference type="InterPro" id="IPR035445">
    <property type="entry name" value="GYF-like_dom_sf"/>
</dbReference>
<dbReference type="PROSITE" id="PS50829">
    <property type="entry name" value="GYF"/>
    <property type="match status" value="1"/>
</dbReference>
<dbReference type="SUPFAM" id="SSF55277">
    <property type="entry name" value="GYF domain"/>
    <property type="match status" value="1"/>
</dbReference>
<proteinExistence type="predicted"/>
<name>A0A2A2JV93_9BILA</name>
<dbReference type="STRING" id="2018661.A0A2A2JV93"/>
<feature type="region of interest" description="Disordered" evidence="1">
    <location>
        <begin position="135"/>
        <end position="203"/>
    </location>
</feature>
<evidence type="ECO:0000313" key="4">
    <source>
        <dbReference type="Proteomes" id="UP000218231"/>
    </source>
</evidence>
<evidence type="ECO:0000313" key="3">
    <source>
        <dbReference type="EMBL" id="PAV65597.1"/>
    </source>
</evidence>
<sequence length="471" mass="53418">MGSKSSGREILYCYIDHDKRRQGPFTERQMVQWYESGYFSDSLELEVFEIAERLTLLSLKTRNGIMSPFKWLEQPSCRNRMPVNVRSAGTQTYTTTIPQMNKVTQTNFYQPSAGVQTDMKLVGVPAPLLFPLKPPGLNNRPLTQASKTPHNSNPAPSLSHLSHSQRPAIPVQSRSDDLTSQSPAYPDSSKNREKHPSTYSGEFLPVVNSESSRASSSTSSDLIAAFVPFMFGHTNFKPAALLKGPAFEKAIRKLRVEFTGMTQEHRERFYKKLEELGIPPKMMCKLCNRGLSNYYDYMNHTLSDKHHVAVEETKRSFIDQDYATLQNAIRRTAGHDWIEPVNLECNVASHIPLMCSNPNVKELVKNDVLQKAILEDLMAAFEKVDKNRINKNPKCSQLKMVKCNLCLKPLAGLSNYDFAAHIFTDAHLEALKKASFSTADIQFWKIRFQWSIPLNNDATNEPQNTSRYTVD</sequence>
<dbReference type="OrthoDB" id="48509at2759"/>
<feature type="domain" description="GYF" evidence="2">
    <location>
        <begin position="9"/>
        <end position="60"/>
    </location>
</feature>
<dbReference type="AlphaFoldDB" id="A0A2A2JV93"/>
<dbReference type="EMBL" id="LIAE01010201">
    <property type="protein sequence ID" value="PAV65597.1"/>
    <property type="molecule type" value="Genomic_DNA"/>
</dbReference>
<accession>A0A2A2JV93</accession>
<evidence type="ECO:0000259" key="2">
    <source>
        <dbReference type="PROSITE" id="PS50829"/>
    </source>
</evidence>
<evidence type="ECO:0000256" key="1">
    <source>
        <dbReference type="SAM" id="MobiDB-lite"/>
    </source>
</evidence>
<gene>
    <name evidence="3" type="ORF">WR25_12296</name>
</gene>
<dbReference type="Gene3D" id="3.30.1490.40">
    <property type="match status" value="1"/>
</dbReference>
<organism evidence="3 4">
    <name type="scientific">Diploscapter pachys</name>
    <dbReference type="NCBI Taxonomy" id="2018661"/>
    <lineage>
        <taxon>Eukaryota</taxon>
        <taxon>Metazoa</taxon>
        <taxon>Ecdysozoa</taxon>
        <taxon>Nematoda</taxon>
        <taxon>Chromadorea</taxon>
        <taxon>Rhabditida</taxon>
        <taxon>Rhabditina</taxon>
        <taxon>Rhabditomorpha</taxon>
        <taxon>Rhabditoidea</taxon>
        <taxon>Rhabditidae</taxon>
        <taxon>Diploscapter</taxon>
    </lineage>
</organism>
<comment type="caution">
    <text evidence="3">The sequence shown here is derived from an EMBL/GenBank/DDBJ whole genome shotgun (WGS) entry which is preliminary data.</text>
</comment>
<protein>
    <recommendedName>
        <fullName evidence="2">GYF domain-containing protein</fullName>
    </recommendedName>
</protein>
<dbReference type="Pfam" id="PF02213">
    <property type="entry name" value="GYF"/>
    <property type="match status" value="1"/>
</dbReference>